<gene>
    <name evidence="7" type="primary">atpC</name>
    <name evidence="9" type="ORF">AXF14_07715</name>
</gene>
<evidence type="ECO:0000256" key="6">
    <source>
        <dbReference type="ARBA" id="ARBA00023196"/>
    </source>
</evidence>
<evidence type="ECO:0000256" key="4">
    <source>
        <dbReference type="ARBA" id="ARBA00023065"/>
    </source>
</evidence>
<dbReference type="InterPro" id="IPR036771">
    <property type="entry name" value="ATPsynth_dsu/esu_N"/>
</dbReference>
<feature type="domain" description="ATP synthase F1 complex delta/epsilon subunit N-terminal" evidence="8">
    <location>
        <begin position="6"/>
        <end position="83"/>
    </location>
</feature>
<dbReference type="GO" id="GO:0045259">
    <property type="term" value="C:proton-transporting ATP synthase complex"/>
    <property type="evidence" value="ECO:0007669"/>
    <property type="project" value="UniProtKB-KW"/>
</dbReference>
<accession>A0A0X8JH30</accession>
<name>A0A0X8JH30_ACTRD</name>
<comment type="subunit">
    <text evidence="7">F-type ATPases have 2 components, CF(1) - the catalytic core - and CF(0) - the membrane proton channel. CF(1) has five subunits: alpha(3), beta(3), gamma(1), delta(1), epsilon(1). CF(0) has three main subunits: a, b and c.</text>
</comment>
<dbReference type="EMBL" id="CP014228">
    <property type="protein sequence ID" value="AMD88502.1"/>
    <property type="molecule type" value="Genomic_DNA"/>
</dbReference>
<keyword evidence="7" id="KW-1003">Cell membrane</keyword>
<dbReference type="RefSeq" id="WP_067944206.1">
    <property type="nucleotide sequence ID" value="NZ_CAUHMM010000043.1"/>
</dbReference>
<comment type="similarity">
    <text evidence="2 7">Belongs to the ATPase epsilon chain family.</text>
</comment>
<organism evidence="9 10">
    <name type="scientific">Actinomyces radicidentis</name>
    <dbReference type="NCBI Taxonomy" id="111015"/>
    <lineage>
        <taxon>Bacteria</taxon>
        <taxon>Bacillati</taxon>
        <taxon>Actinomycetota</taxon>
        <taxon>Actinomycetes</taxon>
        <taxon>Actinomycetales</taxon>
        <taxon>Actinomycetaceae</taxon>
        <taxon>Actinomyces</taxon>
    </lineage>
</organism>
<evidence type="ECO:0000256" key="2">
    <source>
        <dbReference type="ARBA" id="ARBA00005712"/>
    </source>
</evidence>
<keyword evidence="6 7" id="KW-0139">CF(1)</keyword>
<evidence type="ECO:0000259" key="8">
    <source>
        <dbReference type="Pfam" id="PF02823"/>
    </source>
</evidence>
<keyword evidence="3 7" id="KW-0813">Transport</keyword>
<dbReference type="GO" id="GO:0005886">
    <property type="term" value="C:plasma membrane"/>
    <property type="evidence" value="ECO:0007669"/>
    <property type="project" value="UniProtKB-SubCell"/>
</dbReference>
<evidence type="ECO:0000313" key="9">
    <source>
        <dbReference type="EMBL" id="AMD88502.1"/>
    </source>
</evidence>
<evidence type="ECO:0000256" key="7">
    <source>
        <dbReference type="HAMAP-Rule" id="MF_00530"/>
    </source>
</evidence>
<evidence type="ECO:0000256" key="3">
    <source>
        <dbReference type="ARBA" id="ARBA00022448"/>
    </source>
</evidence>
<evidence type="ECO:0000313" key="10">
    <source>
        <dbReference type="Proteomes" id="UP000065220"/>
    </source>
</evidence>
<protein>
    <recommendedName>
        <fullName evidence="7">ATP synthase epsilon chain</fullName>
    </recommendedName>
    <alternativeName>
        <fullName evidence="7">ATP synthase F1 sector epsilon subunit</fullName>
    </alternativeName>
    <alternativeName>
        <fullName evidence="7">F-ATPase epsilon subunit</fullName>
    </alternativeName>
</protein>
<keyword evidence="7" id="KW-0375">Hydrogen ion transport</keyword>
<dbReference type="SUPFAM" id="SSF51344">
    <property type="entry name" value="Epsilon subunit of F1F0-ATP synthase N-terminal domain"/>
    <property type="match status" value="1"/>
</dbReference>
<evidence type="ECO:0000256" key="1">
    <source>
        <dbReference type="ARBA" id="ARBA00004202"/>
    </source>
</evidence>
<proteinExistence type="inferred from homology"/>
<dbReference type="AlphaFoldDB" id="A0A0X8JH30"/>
<dbReference type="STRING" id="111015.AXF14_07715"/>
<keyword evidence="10" id="KW-1185">Reference proteome</keyword>
<keyword evidence="4 7" id="KW-0406">Ion transport</keyword>
<dbReference type="CDD" id="cd12152">
    <property type="entry name" value="F1-ATPase_delta"/>
    <property type="match status" value="1"/>
</dbReference>
<dbReference type="HAMAP" id="MF_00530">
    <property type="entry name" value="ATP_synth_epsil_bac"/>
    <property type="match status" value="1"/>
</dbReference>
<comment type="subcellular location">
    <subcellularLocation>
        <location evidence="1 7">Cell membrane</location>
        <topology evidence="1 7">Peripheral membrane protein</topology>
    </subcellularLocation>
</comment>
<keyword evidence="7" id="KW-0066">ATP synthesis</keyword>
<dbReference type="GO" id="GO:0046933">
    <property type="term" value="F:proton-transporting ATP synthase activity, rotational mechanism"/>
    <property type="evidence" value="ECO:0007669"/>
    <property type="project" value="UniProtKB-UniRule"/>
</dbReference>
<dbReference type="InterPro" id="IPR001469">
    <property type="entry name" value="ATP_synth_F1_dsu/esu"/>
</dbReference>
<dbReference type="GO" id="GO:0005524">
    <property type="term" value="F:ATP binding"/>
    <property type="evidence" value="ECO:0007669"/>
    <property type="project" value="UniProtKB-UniRule"/>
</dbReference>
<dbReference type="OrthoDB" id="9791445at2"/>
<dbReference type="Proteomes" id="UP000065220">
    <property type="component" value="Chromosome"/>
</dbReference>
<sequence>MAGTLSVEIVSRFGGTAWEGEATQVSVPLLDGELGVLPGRQPVLAVVSDGEVRLTTTAGEQVAIAVEGGFCSLDHDVLTVAADLVGDEVAEAHASGETVETVLEDVTETHSGAME</sequence>
<keyword evidence="5 7" id="KW-0472">Membrane</keyword>
<dbReference type="Pfam" id="PF02823">
    <property type="entry name" value="ATP-synt_DE_N"/>
    <property type="match status" value="1"/>
</dbReference>
<evidence type="ECO:0000256" key="5">
    <source>
        <dbReference type="ARBA" id="ARBA00023136"/>
    </source>
</evidence>
<dbReference type="Gene3D" id="2.60.15.10">
    <property type="entry name" value="F0F1 ATP synthase delta/epsilon subunit, N-terminal"/>
    <property type="match status" value="1"/>
</dbReference>
<dbReference type="KEGG" id="ard:AXF14_07715"/>
<reference evidence="10" key="1">
    <citation type="submission" date="2016-02" db="EMBL/GenBank/DDBJ databases">
        <authorList>
            <person name="Holder M.E."/>
            <person name="Ajami N.J."/>
            <person name="Petrosino J.F."/>
        </authorList>
    </citation>
    <scope>NUCLEOTIDE SEQUENCE [LARGE SCALE GENOMIC DNA]</scope>
    <source>
        <strain evidence="10">CCUG 36733</strain>
    </source>
</reference>
<dbReference type="InterPro" id="IPR020546">
    <property type="entry name" value="ATP_synth_F1_dsu/esu_N"/>
</dbReference>
<comment type="function">
    <text evidence="7">Produces ATP from ADP in the presence of a proton gradient across the membrane.</text>
</comment>